<accession>J3NMS0</accession>
<organism evidence="1">
    <name type="scientific">Gaeumannomyces tritici (strain R3-111a-1)</name>
    <name type="common">Wheat and barley take-all root rot fungus</name>
    <name type="synonym">Gaeumannomyces graminis var. tritici</name>
    <dbReference type="NCBI Taxonomy" id="644352"/>
    <lineage>
        <taxon>Eukaryota</taxon>
        <taxon>Fungi</taxon>
        <taxon>Dikarya</taxon>
        <taxon>Ascomycota</taxon>
        <taxon>Pezizomycotina</taxon>
        <taxon>Sordariomycetes</taxon>
        <taxon>Sordariomycetidae</taxon>
        <taxon>Magnaporthales</taxon>
        <taxon>Magnaporthaceae</taxon>
        <taxon>Gaeumannomyces</taxon>
    </lineage>
</organism>
<dbReference type="EnsemblFungi" id="EJT82603">
    <property type="protein sequence ID" value="EJT82603"/>
    <property type="gene ID" value="GGTG_02576"/>
</dbReference>
<dbReference type="RefSeq" id="XP_009218612.1">
    <property type="nucleotide sequence ID" value="XM_009220348.1"/>
</dbReference>
<keyword evidence="3" id="KW-1185">Reference proteome</keyword>
<reference evidence="3" key="1">
    <citation type="submission" date="2010-07" db="EMBL/GenBank/DDBJ databases">
        <title>The genome sequence of Gaeumannomyces graminis var. tritici strain R3-111a-1.</title>
        <authorList>
            <consortium name="The Broad Institute Genome Sequencing Platform"/>
            <person name="Ma L.-J."/>
            <person name="Dead R."/>
            <person name="Young S."/>
            <person name="Zeng Q."/>
            <person name="Koehrsen M."/>
            <person name="Alvarado L."/>
            <person name="Berlin A."/>
            <person name="Chapman S.B."/>
            <person name="Chen Z."/>
            <person name="Freedman E."/>
            <person name="Gellesch M."/>
            <person name="Goldberg J."/>
            <person name="Griggs A."/>
            <person name="Gujja S."/>
            <person name="Heilman E.R."/>
            <person name="Heiman D."/>
            <person name="Hepburn T."/>
            <person name="Howarth C."/>
            <person name="Jen D."/>
            <person name="Larson L."/>
            <person name="Mehta T."/>
            <person name="Neiman D."/>
            <person name="Pearson M."/>
            <person name="Roberts A."/>
            <person name="Saif S."/>
            <person name="Shea T."/>
            <person name="Shenoy N."/>
            <person name="Sisk P."/>
            <person name="Stolte C."/>
            <person name="Sykes S."/>
            <person name="Walk T."/>
            <person name="White J."/>
            <person name="Yandava C."/>
            <person name="Haas B."/>
            <person name="Nusbaum C."/>
            <person name="Birren B."/>
        </authorList>
    </citation>
    <scope>NUCLEOTIDE SEQUENCE [LARGE SCALE GENOMIC DNA]</scope>
    <source>
        <strain evidence="3">R3-111a-1</strain>
    </source>
</reference>
<reference evidence="1" key="3">
    <citation type="submission" date="2010-09" db="EMBL/GenBank/DDBJ databases">
        <title>Annotation of Gaeumannomyces graminis var. tritici R3-111a-1.</title>
        <authorList>
            <consortium name="The Broad Institute Genome Sequencing Platform"/>
            <person name="Ma L.-J."/>
            <person name="Dead R."/>
            <person name="Young S.K."/>
            <person name="Zeng Q."/>
            <person name="Gargeya S."/>
            <person name="Fitzgerald M."/>
            <person name="Haas B."/>
            <person name="Abouelleil A."/>
            <person name="Alvarado L."/>
            <person name="Arachchi H.M."/>
            <person name="Berlin A."/>
            <person name="Brown A."/>
            <person name="Chapman S.B."/>
            <person name="Chen Z."/>
            <person name="Dunbar C."/>
            <person name="Freedman E."/>
            <person name="Gearin G."/>
            <person name="Gellesch M."/>
            <person name="Goldberg J."/>
            <person name="Griggs A."/>
            <person name="Gujja S."/>
            <person name="Heiman D."/>
            <person name="Howarth C."/>
            <person name="Larson L."/>
            <person name="Lui A."/>
            <person name="MacDonald P.J.P."/>
            <person name="Mehta T."/>
            <person name="Montmayeur A."/>
            <person name="Murphy C."/>
            <person name="Neiman D."/>
            <person name="Pearson M."/>
            <person name="Priest M."/>
            <person name="Roberts A."/>
            <person name="Saif S."/>
            <person name="Shea T."/>
            <person name="Shenoy N."/>
            <person name="Sisk P."/>
            <person name="Stolte C."/>
            <person name="Sykes S."/>
            <person name="Yandava C."/>
            <person name="Wortman J."/>
            <person name="Nusbaum C."/>
            <person name="Birren B."/>
        </authorList>
    </citation>
    <scope>NUCLEOTIDE SEQUENCE</scope>
    <source>
        <strain evidence="1">R3-111a-1</strain>
    </source>
</reference>
<name>J3NMS0_GAET3</name>
<evidence type="ECO:0000313" key="3">
    <source>
        <dbReference type="Proteomes" id="UP000006039"/>
    </source>
</evidence>
<dbReference type="EMBL" id="GL385395">
    <property type="protein sequence ID" value="EJT82603.1"/>
    <property type="molecule type" value="Genomic_DNA"/>
</dbReference>
<reference evidence="1" key="2">
    <citation type="submission" date="2010-07" db="EMBL/GenBank/DDBJ databases">
        <authorList>
            <consortium name="The Broad Institute Genome Sequencing Platform"/>
            <consortium name="Broad Institute Genome Sequencing Center for Infectious Disease"/>
            <person name="Ma L.-J."/>
            <person name="Dead R."/>
            <person name="Young S."/>
            <person name="Zeng Q."/>
            <person name="Koehrsen M."/>
            <person name="Alvarado L."/>
            <person name="Berlin A."/>
            <person name="Chapman S.B."/>
            <person name="Chen Z."/>
            <person name="Freedman E."/>
            <person name="Gellesch M."/>
            <person name="Goldberg J."/>
            <person name="Griggs A."/>
            <person name="Gujja S."/>
            <person name="Heilman E.R."/>
            <person name="Heiman D."/>
            <person name="Hepburn T."/>
            <person name="Howarth C."/>
            <person name="Jen D."/>
            <person name="Larson L."/>
            <person name="Mehta T."/>
            <person name="Neiman D."/>
            <person name="Pearson M."/>
            <person name="Roberts A."/>
            <person name="Saif S."/>
            <person name="Shea T."/>
            <person name="Shenoy N."/>
            <person name="Sisk P."/>
            <person name="Stolte C."/>
            <person name="Sykes S."/>
            <person name="Walk T."/>
            <person name="White J."/>
            <person name="Yandava C."/>
            <person name="Haas B."/>
            <person name="Nusbaum C."/>
            <person name="Birren B."/>
        </authorList>
    </citation>
    <scope>NUCLEOTIDE SEQUENCE</scope>
    <source>
        <strain evidence="1">R3-111a-1</strain>
    </source>
</reference>
<dbReference type="VEuPathDB" id="FungiDB:GGTG_02576"/>
<evidence type="ECO:0000313" key="2">
    <source>
        <dbReference type="EnsemblFungi" id="EJT82603"/>
    </source>
</evidence>
<reference evidence="2" key="4">
    <citation type="journal article" date="2015" name="G3 (Bethesda)">
        <title>Genome sequences of three phytopathogenic species of the Magnaporthaceae family of fungi.</title>
        <authorList>
            <person name="Okagaki L.H."/>
            <person name="Nunes C.C."/>
            <person name="Sailsbery J."/>
            <person name="Clay B."/>
            <person name="Brown D."/>
            <person name="John T."/>
            <person name="Oh Y."/>
            <person name="Young N."/>
            <person name="Fitzgerald M."/>
            <person name="Haas B.J."/>
            <person name="Zeng Q."/>
            <person name="Young S."/>
            <person name="Adiconis X."/>
            <person name="Fan L."/>
            <person name="Levin J.Z."/>
            <person name="Mitchell T.K."/>
            <person name="Okubara P.A."/>
            <person name="Farman M.L."/>
            <person name="Kohn L.M."/>
            <person name="Birren B."/>
            <person name="Ma L.-J."/>
            <person name="Dean R.A."/>
        </authorList>
    </citation>
    <scope>NUCLEOTIDE SEQUENCE</scope>
    <source>
        <strain evidence="2">R3-111a-1</strain>
    </source>
</reference>
<protein>
    <submittedName>
        <fullName evidence="1 2">Uncharacterized protein</fullName>
    </submittedName>
</protein>
<dbReference type="HOGENOM" id="CLU_1768177_0_0_1"/>
<gene>
    <name evidence="2" type="primary">20343034</name>
    <name evidence="1" type="ORF">GGTG_02576</name>
</gene>
<dbReference type="AlphaFoldDB" id="J3NMS0"/>
<dbReference type="GeneID" id="20343034"/>
<evidence type="ECO:0000313" key="1">
    <source>
        <dbReference type="EMBL" id="EJT82603.1"/>
    </source>
</evidence>
<reference evidence="2" key="5">
    <citation type="submission" date="2018-04" db="UniProtKB">
        <authorList>
            <consortium name="EnsemblFungi"/>
        </authorList>
    </citation>
    <scope>IDENTIFICATION</scope>
    <source>
        <strain evidence="2">R3-111a-1</strain>
    </source>
</reference>
<dbReference type="Proteomes" id="UP000006039">
    <property type="component" value="Unassembled WGS sequence"/>
</dbReference>
<proteinExistence type="predicted"/>
<sequence>MLVSVYLTSNDSFFKRGLKPFFVYTIRKGSEKVVPGLKKALIAYKKEFSFSLFTNTVTKEKLFRISKTPHILSMGKLNLLVLYVQSNAITSGVIANSFKAEKGAKNNRSMRPLEKAAGLLAKGWLYLTLPFAYARAFKALKALLREG</sequence>